<feature type="region of interest" description="Disordered" evidence="1">
    <location>
        <begin position="1"/>
        <end position="28"/>
    </location>
</feature>
<accession>A0ABU4C558</accession>
<dbReference type="EMBL" id="JAWLKB010000064">
    <property type="protein sequence ID" value="MDV6271648.1"/>
    <property type="molecule type" value="Genomic_DNA"/>
</dbReference>
<organism evidence="2 3">
    <name type="scientific">Rhodococcus globerulus</name>
    <dbReference type="NCBI Taxonomy" id="33008"/>
    <lineage>
        <taxon>Bacteria</taxon>
        <taxon>Bacillati</taxon>
        <taxon>Actinomycetota</taxon>
        <taxon>Actinomycetes</taxon>
        <taxon>Mycobacteriales</taxon>
        <taxon>Nocardiaceae</taxon>
        <taxon>Rhodococcus</taxon>
    </lineage>
</organism>
<gene>
    <name evidence="2" type="ORF">R3Q16_34210</name>
</gene>
<evidence type="ECO:0000313" key="2">
    <source>
        <dbReference type="EMBL" id="MDV6271648.1"/>
    </source>
</evidence>
<sequence length="126" mass="13826">RLSASGRSKRHFWGGTRGKEPNTDSLYNEPLPRVIPAAAWPLEGHGWTTAQSSSAVATTGDFRVVRGCGPTVRPVEAEEDVAQPLARDGLRPLRRPDAGRSLEGVLRHIYQPRRHDRVAQGVLAIE</sequence>
<keyword evidence="3" id="KW-1185">Reference proteome</keyword>
<protein>
    <submittedName>
        <fullName evidence="2">Uncharacterized protein</fullName>
    </submittedName>
</protein>
<name>A0ABU4C558_RHOGO</name>
<comment type="caution">
    <text evidence="2">The sequence shown here is derived from an EMBL/GenBank/DDBJ whole genome shotgun (WGS) entry which is preliminary data.</text>
</comment>
<proteinExistence type="predicted"/>
<dbReference type="RefSeq" id="WP_317546249.1">
    <property type="nucleotide sequence ID" value="NZ_JAWLKB010000064.1"/>
</dbReference>
<evidence type="ECO:0000256" key="1">
    <source>
        <dbReference type="SAM" id="MobiDB-lite"/>
    </source>
</evidence>
<dbReference type="Proteomes" id="UP001185927">
    <property type="component" value="Unassembled WGS sequence"/>
</dbReference>
<reference evidence="2 3" key="1">
    <citation type="submission" date="2023-10" db="EMBL/GenBank/DDBJ databases">
        <title>Development of a sustainable strategy for remediation of hydrocarbon-contaminated territories based on the waste exchange concept.</title>
        <authorList>
            <person name="Krivoruchko A."/>
        </authorList>
    </citation>
    <scope>NUCLEOTIDE SEQUENCE [LARGE SCALE GENOMIC DNA]</scope>
    <source>
        <strain evidence="2 3">IEGM 1203</strain>
    </source>
</reference>
<evidence type="ECO:0000313" key="3">
    <source>
        <dbReference type="Proteomes" id="UP001185927"/>
    </source>
</evidence>
<feature type="non-terminal residue" evidence="2">
    <location>
        <position position="1"/>
    </location>
</feature>